<dbReference type="CDD" id="cd03801">
    <property type="entry name" value="GT4_PimA-like"/>
    <property type="match status" value="1"/>
</dbReference>
<organism evidence="2 3">
    <name type="scientific">Halonatronomonas betaini</name>
    <dbReference type="NCBI Taxonomy" id="2778430"/>
    <lineage>
        <taxon>Bacteria</taxon>
        <taxon>Bacillati</taxon>
        <taxon>Bacillota</taxon>
        <taxon>Clostridia</taxon>
        <taxon>Halanaerobiales</taxon>
        <taxon>Halarsenatibacteraceae</taxon>
        <taxon>Halonatronomonas</taxon>
    </lineage>
</organism>
<protein>
    <submittedName>
        <fullName evidence="2">Glycosyltransferase family 4 protein</fullName>
    </submittedName>
</protein>
<dbReference type="Proteomes" id="UP000621436">
    <property type="component" value="Unassembled WGS sequence"/>
</dbReference>
<dbReference type="InterPro" id="IPR001296">
    <property type="entry name" value="Glyco_trans_1"/>
</dbReference>
<dbReference type="GO" id="GO:0016757">
    <property type="term" value="F:glycosyltransferase activity"/>
    <property type="evidence" value="ECO:0007669"/>
    <property type="project" value="InterPro"/>
</dbReference>
<comment type="caution">
    <text evidence="2">The sequence shown here is derived from an EMBL/GenBank/DDBJ whole genome shotgun (WGS) entry which is preliminary data.</text>
</comment>
<dbReference type="Gene3D" id="3.40.50.2000">
    <property type="entry name" value="Glycogen Phosphorylase B"/>
    <property type="match status" value="2"/>
</dbReference>
<keyword evidence="3" id="KW-1185">Reference proteome</keyword>
<evidence type="ECO:0000259" key="1">
    <source>
        <dbReference type="Pfam" id="PF00534"/>
    </source>
</evidence>
<dbReference type="RefSeq" id="WP_270454174.1">
    <property type="nucleotide sequence ID" value="NZ_JADPIE010000004.1"/>
</dbReference>
<evidence type="ECO:0000313" key="3">
    <source>
        <dbReference type="Proteomes" id="UP000621436"/>
    </source>
</evidence>
<dbReference type="PANTHER" id="PTHR12526">
    <property type="entry name" value="GLYCOSYLTRANSFERASE"/>
    <property type="match status" value="1"/>
</dbReference>
<dbReference type="EMBL" id="JADPIE010000004">
    <property type="protein sequence ID" value="MBF8437211.1"/>
    <property type="molecule type" value="Genomic_DNA"/>
</dbReference>
<name>A0A931ASR5_9FIRM</name>
<gene>
    <name evidence="2" type="ORF">I0Q91_08990</name>
</gene>
<accession>A0A931ASR5</accession>
<proteinExistence type="predicted"/>
<reference evidence="2" key="1">
    <citation type="submission" date="2020-11" db="EMBL/GenBank/DDBJ databases">
        <title>Halonatronomonas betainensis gen. nov., sp. nov. a novel haloalkaliphilic representative of the family Halanaerobiacae capable of betaine degradation.</title>
        <authorList>
            <person name="Boltyanskaya Y."/>
            <person name="Kevbrin V."/>
            <person name="Detkova E."/>
            <person name="Grouzdev D.S."/>
            <person name="Koziaeva V."/>
            <person name="Zhilina T."/>
        </authorList>
    </citation>
    <scope>NUCLEOTIDE SEQUENCE</scope>
    <source>
        <strain evidence="2">Z-7014</strain>
    </source>
</reference>
<dbReference type="SUPFAM" id="SSF53756">
    <property type="entry name" value="UDP-Glycosyltransferase/glycogen phosphorylase"/>
    <property type="match status" value="1"/>
</dbReference>
<feature type="domain" description="Glycosyl transferase family 1" evidence="1">
    <location>
        <begin position="218"/>
        <end position="337"/>
    </location>
</feature>
<sequence>MAKELVQTLGQRPAMTGSGIYLQALYNAAKSAGYKQAVIGSAVEDGIYQDLVGIARKDFYPVIFNSTRLPFAPFGMSDNMPYPSSQYKDMSDDQKEKFLDGYFSRLEEVLKRLNNPVILTHHLWLLSAEISKKFKDLQVMAICHGTGIRQLRQNPGFSKKIKEDLSYLDQVFALNDEQKKLIIDHFSIPAERIKVTGLGYNSQYFSFPTEAEIRDKREKEGVELVYVGKLSHSKGVNSLIRAIEQVDASNLKVTFIGSGQGAEAQEIKDRANNLKDKVEFTGQISQAEVAERMKVADLLCLPSFYEGFALVILEALASGLRVVSSDLPGVKDKIPDYIKEAGTITFVDLPELKDVDRPVESDLPAYEKRLAEAIRDQLGKINELDFLRDIKYLEAVRSLNWKSVFEMIEQEF</sequence>
<evidence type="ECO:0000313" key="2">
    <source>
        <dbReference type="EMBL" id="MBF8437211.1"/>
    </source>
</evidence>
<dbReference type="Pfam" id="PF00534">
    <property type="entry name" value="Glycos_transf_1"/>
    <property type="match status" value="1"/>
</dbReference>
<dbReference type="AlphaFoldDB" id="A0A931ASR5"/>